<name>A0AAE1AT02_9GAST</name>
<dbReference type="AlphaFoldDB" id="A0AAE1AT02"/>
<comment type="caution">
    <text evidence="1">The sequence shown here is derived from an EMBL/GenBank/DDBJ whole genome shotgun (WGS) entry which is preliminary data.</text>
</comment>
<accession>A0AAE1AT02</accession>
<sequence length="139" mass="15277">MKFTPPLFQEAVSVSESGSLKQRYEGSDFLAHLKGVSCYSTSADPLAGKPDRKCLRLRKSFNSSQFFPPKRANEMSPDMLTEGSSMKKIFSPSGKQFSRRATFLQGGFATLREGGFAPLKVCFANPPKGMSNPRAKRGD</sequence>
<dbReference type="Proteomes" id="UP001283361">
    <property type="component" value="Unassembled WGS sequence"/>
</dbReference>
<evidence type="ECO:0000313" key="2">
    <source>
        <dbReference type="Proteomes" id="UP001283361"/>
    </source>
</evidence>
<organism evidence="1 2">
    <name type="scientific">Elysia crispata</name>
    <name type="common">lettuce slug</name>
    <dbReference type="NCBI Taxonomy" id="231223"/>
    <lineage>
        <taxon>Eukaryota</taxon>
        <taxon>Metazoa</taxon>
        <taxon>Spiralia</taxon>
        <taxon>Lophotrochozoa</taxon>
        <taxon>Mollusca</taxon>
        <taxon>Gastropoda</taxon>
        <taxon>Heterobranchia</taxon>
        <taxon>Euthyneura</taxon>
        <taxon>Panpulmonata</taxon>
        <taxon>Sacoglossa</taxon>
        <taxon>Placobranchoidea</taxon>
        <taxon>Plakobranchidae</taxon>
        <taxon>Elysia</taxon>
    </lineage>
</organism>
<protein>
    <submittedName>
        <fullName evidence="1">Uncharacterized protein</fullName>
    </submittedName>
</protein>
<proteinExistence type="predicted"/>
<dbReference type="EMBL" id="JAWDGP010001250">
    <property type="protein sequence ID" value="KAK3793433.1"/>
    <property type="molecule type" value="Genomic_DNA"/>
</dbReference>
<reference evidence="1" key="1">
    <citation type="journal article" date="2023" name="G3 (Bethesda)">
        <title>A reference genome for the long-term kleptoplast-retaining sea slug Elysia crispata morphotype clarki.</title>
        <authorList>
            <person name="Eastman K.E."/>
            <person name="Pendleton A.L."/>
            <person name="Shaikh M.A."/>
            <person name="Suttiyut T."/>
            <person name="Ogas R."/>
            <person name="Tomko P."/>
            <person name="Gavelis G."/>
            <person name="Widhalm J.R."/>
            <person name="Wisecaver J.H."/>
        </authorList>
    </citation>
    <scope>NUCLEOTIDE SEQUENCE</scope>
    <source>
        <strain evidence="1">ECLA1</strain>
    </source>
</reference>
<evidence type="ECO:0000313" key="1">
    <source>
        <dbReference type="EMBL" id="KAK3793433.1"/>
    </source>
</evidence>
<gene>
    <name evidence="1" type="ORF">RRG08_015275</name>
</gene>
<keyword evidence="2" id="KW-1185">Reference proteome</keyword>